<feature type="transmembrane region" description="Helical" evidence="1">
    <location>
        <begin position="182"/>
        <end position="200"/>
    </location>
</feature>
<feature type="transmembrane region" description="Helical" evidence="1">
    <location>
        <begin position="72"/>
        <end position="90"/>
    </location>
</feature>
<evidence type="ECO:0000313" key="2">
    <source>
        <dbReference type="EMBL" id="MFD1983367.1"/>
    </source>
</evidence>
<protein>
    <recommendedName>
        <fullName evidence="4">Oligosaccharide repeat unit polymerase</fullName>
    </recommendedName>
</protein>
<reference evidence="3" key="1">
    <citation type="journal article" date="2019" name="Int. J. Syst. Evol. Microbiol.">
        <title>The Global Catalogue of Microorganisms (GCM) 10K type strain sequencing project: providing services to taxonomists for standard genome sequencing and annotation.</title>
        <authorList>
            <consortium name="The Broad Institute Genomics Platform"/>
            <consortium name="The Broad Institute Genome Sequencing Center for Infectious Disease"/>
            <person name="Wu L."/>
            <person name="Ma J."/>
        </authorList>
    </citation>
    <scope>NUCLEOTIDE SEQUENCE [LARGE SCALE GENOMIC DNA]</scope>
    <source>
        <strain evidence="3">CGMCC 1.16225</strain>
    </source>
</reference>
<evidence type="ECO:0000313" key="3">
    <source>
        <dbReference type="Proteomes" id="UP001597405"/>
    </source>
</evidence>
<feature type="transmembrane region" description="Helical" evidence="1">
    <location>
        <begin position="229"/>
        <end position="246"/>
    </location>
</feature>
<dbReference type="Proteomes" id="UP001597405">
    <property type="component" value="Unassembled WGS sequence"/>
</dbReference>
<name>A0ABW4U9X4_9HYPH</name>
<keyword evidence="1" id="KW-0812">Transmembrane</keyword>
<organism evidence="2 3">
    <name type="scientific">Mesorhizobium newzealandense</name>
    <dbReference type="NCBI Taxonomy" id="1300302"/>
    <lineage>
        <taxon>Bacteria</taxon>
        <taxon>Pseudomonadati</taxon>
        <taxon>Pseudomonadota</taxon>
        <taxon>Alphaproteobacteria</taxon>
        <taxon>Hyphomicrobiales</taxon>
        <taxon>Phyllobacteriaceae</taxon>
        <taxon>Mesorhizobium</taxon>
    </lineage>
</organism>
<proteinExistence type="predicted"/>
<evidence type="ECO:0008006" key="4">
    <source>
        <dbReference type="Google" id="ProtNLM"/>
    </source>
</evidence>
<feature type="transmembrane region" description="Helical" evidence="1">
    <location>
        <begin position="20"/>
        <end position="37"/>
    </location>
</feature>
<evidence type="ECO:0000256" key="1">
    <source>
        <dbReference type="SAM" id="Phobius"/>
    </source>
</evidence>
<keyword evidence="1" id="KW-1133">Transmembrane helix</keyword>
<feature type="transmembrane region" description="Helical" evidence="1">
    <location>
        <begin position="130"/>
        <end position="150"/>
    </location>
</feature>
<dbReference type="EMBL" id="JBHUGZ010000007">
    <property type="protein sequence ID" value="MFD1983367.1"/>
    <property type="molecule type" value="Genomic_DNA"/>
</dbReference>
<dbReference type="RefSeq" id="WP_379097621.1">
    <property type="nucleotide sequence ID" value="NZ_JBHUGZ010000007.1"/>
</dbReference>
<accession>A0ABW4U9X4</accession>
<feature type="transmembrane region" description="Helical" evidence="1">
    <location>
        <begin position="339"/>
        <end position="359"/>
    </location>
</feature>
<keyword evidence="1" id="KW-0472">Membrane</keyword>
<feature type="transmembrane region" description="Helical" evidence="1">
    <location>
        <begin position="371"/>
        <end position="388"/>
    </location>
</feature>
<sequence length="427" mass="47358">MSAAMYNPTGVGHKDEGAALSSAFTILTYVTIALCFVGQSITEIYTSKYLFALIAFQTARLCLRYFRSSLDLAIGVSFLLLYVPFAPNLLIFDGIDASVIISIFVIFTDVLRRFDNTPDFIPILYERNTWLQWCGLAVGLLSIVLVGVVAPRPEMSLMIPIGIALYFQESLIKRGQERRGSVFVFLLFEIAILGNLFLYWGGYGRLAVAAYLIMPFAMLCSYHRIGIKFSYLVLAMPALLGWAMVVRGEEANSITSAAAIGVTDHMKVTEYLRSGLRYGDVGVVPYLKQLELFFLNWFPRDEWVSKPVGAGYYSVDFLWGRIGVGEDYNVSLGFVGDQLFTLGDAYPIGLMVMLTAVILTRRAIAWLSGNNSVAALIAFDATLLTYFWGGMAAFGARAWFVIFPILALSRLGKVWEPGGRQPRPHNG</sequence>
<comment type="caution">
    <text evidence="2">The sequence shown here is derived from an EMBL/GenBank/DDBJ whole genome shotgun (WGS) entry which is preliminary data.</text>
</comment>
<gene>
    <name evidence="2" type="ORF">ACFSOZ_11880</name>
</gene>
<feature type="transmembrane region" description="Helical" evidence="1">
    <location>
        <begin position="97"/>
        <end position="114"/>
    </location>
</feature>
<keyword evidence="3" id="KW-1185">Reference proteome</keyword>